<organism evidence="2 3">
    <name type="scientific">[Candida] railenensis</name>
    <dbReference type="NCBI Taxonomy" id="45579"/>
    <lineage>
        <taxon>Eukaryota</taxon>
        <taxon>Fungi</taxon>
        <taxon>Dikarya</taxon>
        <taxon>Ascomycota</taxon>
        <taxon>Saccharomycotina</taxon>
        <taxon>Pichiomycetes</taxon>
        <taxon>Debaryomycetaceae</taxon>
        <taxon>Kurtzmaniella</taxon>
    </lineage>
</organism>
<dbReference type="InterPro" id="IPR015419">
    <property type="entry name" value="CTAG/Pcc1"/>
</dbReference>
<dbReference type="PANTHER" id="PTHR31283:SF5">
    <property type="entry name" value="EKC_KEOPS COMPLEX SUBUNIT LAGE3"/>
    <property type="match status" value="1"/>
</dbReference>
<dbReference type="Gene3D" id="3.30.310.50">
    <property type="entry name" value="Alpha-D-phosphohexomutase, C-terminal domain"/>
    <property type="match status" value="1"/>
</dbReference>
<gene>
    <name evidence="2" type="ORF">CLIB1423_17S03202</name>
</gene>
<comment type="similarity">
    <text evidence="1">Belongs to the CTAG/PCC1 family.</text>
</comment>
<proteinExistence type="inferred from homology"/>
<dbReference type="EMBL" id="CAKXYY010000017">
    <property type="protein sequence ID" value="CAH2354619.1"/>
    <property type="molecule type" value="Genomic_DNA"/>
</dbReference>
<dbReference type="Proteomes" id="UP000837801">
    <property type="component" value="Unassembled WGS sequence"/>
</dbReference>
<comment type="caution">
    <text evidence="2">The sequence shown here is derived from an EMBL/GenBank/DDBJ whole genome shotgun (WGS) entry which is preliminary data.</text>
</comment>
<dbReference type="Pfam" id="PF09341">
    <property type="entry name" value="Pcc1"/>
    <property type="match status" value="1"/>
</dbReference>
<dbReference type="OrthoDB" id="10025739at2759"/>
<dbReference type="AlphaFoldDB" id="A0A9P0W047"/>
<reference evidence="2" key="1">
    <citation type="submission" date="2022-03" db="EMBL/GenBank/DDBJ databases">
        <authorList>
            <person name="Legras J.-L."/>
            <person name="Devillers H."/>
            <person name="Grondin C."/>
        </authorList>
    </citation>
    <scope>NUCLEOTIDE SEQUENCE</scope>
    <source>
        <strain evidence="2">CLIB 1423</strain>
    </source>
</reference>
<sequence>MSETLNHKLVLRIPFETNKQSEIACNSLNPDPILKSRELDVEFEIDKNTLVCKFSGTSDRVIRVAISNVIDNIKTIIECMDEFDEKKEVIFT</sequence>
<evidence type="ECO:0000256" key="1">
    <source>
        <dbReference type="ARBA" id="ARBA00007073"/>
    </source>
</evidence>
<accession>A0A9P0W047</accession>
<protein>
    <submittedName>
        <fullName evidence="2">EKC/KEOPS complex subunit Pcc1p</fullName>
    </submittedName>
</protein>
<evidence type="ECO:0000313" key="2">
    <source>
        <dbReference type="EMBL" id="CAH2354619.1"/>
    </source>
</evidence>
<name>A0A9P0W047_9ASCO</name>
<dbReference type="GO" id="GO:0070525">
    <property type="term" value="P:tRNA threonylcarbamoyladenosine metabolic process"/>
    <property type="evidence" value="ECO:0007669"/>
    <property type="project" value="TreeGrafter"/>
</dbReference>
<keyword evidence="3" id="KW-1185">Reference proteome</keyword>
<dbReference type="PANTHER" id="PTHR31283">
    <property type="entry name" value="EKC/KEOPS COMPLEX SUBUNIT PCC1 FAMILY MEMBER"/>
    <property type="match status" value="1"/>
</dbReference>
<dbReference type="GO" id="GO:0000408">
    <property type="term" value="C:EKC/KEOPS complex"/>
    <property type="evidence" value="ECO:0007669"/>
    <property type="project" value="TreeGrafter"/>
</dbReference>
<evidence type="ECO:0000313" key="3">
    <source>
        <dbReference type="Proteomes" id="UP000837801"/>
    </source>
</evidence>